<name>B4FEB4_MAIZE</name>
<sequence>MPPQSPPSHLSYAGSSISVVVPIQRRAGGSDAGDDPAEVYKYMLVDVTCQRYTVSTVFQLEKIFKTTFSSFVLHMGLVSRHLKEGGNDGVKFGQYIYTSMKCTTTM</sequence>
<reference evidence="1" key="1">
    <citation type="journal article" date="2009" name="PLoS Genet.">
        <title>Sequencing, mapping, and analysis of 27,455 maize full-length cDNAs.</title>
        <authorList>
            <person name="Soderlund C."/>
            <person name="Descour A."/>
            <person name="Kudrna D."/>
            <person name="Bomhoff M."/>
            <person name="Boyd L."/>
            <person name="Currie J."/>
            <person name="Angelova A."/>
            <person name="Collura K."/>
            <person name="Wissotski M."/>
            <person name="Ashley E."/>
            <person name="Morrow D."/>
            <person name="Fernandes J."/>
            <person name="Walbot V."/>
            <person name="Yu Y."/>
        </authorList>
    </citation>
    <scope>NUCLEOTIDE SEQUENCE</scope>
    <source>
        <strain evidence="1">B73</strain>
    </source>
</reference>
<protein>
    <submittedName>
        <fullName evidence="1">Uncharacterized protein</fullName>
    </submittedName>
</protein>
<accession>B4FEB4</accession>
<dbReference type="EMBL" id="BT035452">
    <property type="protein sequence ID" value="ACF80457.1"/>
    <property type="molecule type" value="mRNA"/>
</dbReference>
<dbReference type="AlphaFoldDB" id="B4FEB4"/>
<organism evidence="1">
    <name type="scientific">Zea mays</name>
    <name type="common">Maize</name>
    <dbReference type="NCBI Taxonomy" id="4577"/>
    <lineage>
        <taxon>Eukaryota</taxon>
        <taxon>Viridiplantae</taxon>
        <taxon>Streptophyta</taxon>
        <taxon>Embryophyta</taxon>
        <taxon>Tracheophyta</taxon>
        <taxon>Spermatophyta</taxon>
        <taxon>Magnoliopsida</taxon>
        <taxon>Liliopsida</taxon>
        <taxon>Poales</taxon>
        <taxon>Poaceae</taxon>
        <taxon>PACMAD clade</taxon>
        <taxon>Panicoideae</taxon>
        <taxon>Andropogonodae</taxon>
        <taxon>Andropogoneae</taxon>
        <taxon>Tripsacinae</taxon>
        <taxon>Zea</taxon>
    </lineage>
</organism>
<evidence type="ECO:0000313" key="1">
    <source>
        <dbReference type="EMBL" id="ACF80457.1"/>
    </source>
</evidence>
<proteinExistence type="evidence at transcript level"/>
<dbReference type="EMBL" id="BT055942">
    <property type="protein sequence ID" value="ACL54549.1"/>
    <property type="molecule type" value="mRNA"/>
</dbReference>